<dbReference type="EMBL" id="MU129238">
    <property type="protein sequence ID" value="KAF9504310.1"/>
    <property type="molecule type" value="Genomic_DNA"/>
</dbReference>
<sequence>MYRVTSARMTALCEHVITPPTASTMTLELFSTRFPDKRLSSAHLISISFTRIITRRHKEHFSSQKYIPVRFGSGADATHPQTISGLLVGSHTPYQYLPPLPLSFRLLVVGLRRSQAQHFAQIPSWESLIVHYKRGLLDWWMSGRITCSLCLHS</sequence>
<name>A0A9P6DN64_9AGAM</name>
<dbReference type="AlphaFoldDB" id="A0A9P6DN64"/>
<proteinExistence type="predicted"/>
<reference evidence="1" key="1">
    <citation type="journal article" date="2020" name="Nat. Commun.">
        <title>Large-scale genome sequencing of mycorrhizal fungi provides insights into the early evolution of symbiotic traits.</title>
        <authorList>
            <person name="Miyauchi S."/>
            <person name="Kiss E."/>
            <person name="Kuo A."/>
            <person name="Drula E."/>
            <person name="Kohler A."/>
            <person name="Sanchez-Garcia M."/>
            <person name="Morin E."/>
            <person name="Andreopoulos B."/>
            <person name="Barry K.W."/>
            <person name="Bonito G."/>
            <person name="Buee M."/>
            <person name="Carver A."/>
            <person name="Chen C."/>
            <person name="Cichocki N."/>
            <person name="Clum A."/>
            <person name="Culley D."/>
            <person name="Crous P.W."/>
            <person name="Fauchery L."/>
            <person name="Girlanda M."/>
            <person name="Hayes R.D."/>
            <person name="Keri Z."/>
            <person name="LaButti K."/>
            <person name="Lipzen A."/>
            <person name="Lombard V."/>
            <person name="Magnuson J."/>
            <person name="Maillard F."/>
            <person name="Murat C."/>
            <person name="Nolan M."/>
            <person name="Ohm R.A."/>
            <person name="Pangilinan J."/>
            <person name="Pereira M.F."/>
            <person name="Perotto S."/>
            <person name="Peter M."/>
            <person name="Pfister S."/>
            <person name="Riley R."/>
            <person name="Sitrit Y."/>
            <person name="Stielow J.B."/>
            <person name="Szollosi G."/>
            <person name="Zifcakova L."/>
            <person name="Stursova M."/>
            <person name="Spatafora J.W."/>
            <person name="Tedersoo L."/>
            <person name="Vaario L.M."/>
            <person name="Yamada A."/>
            <person name="Yan M."/>
            <person name="Wang P."/>
            <person name="Xu J."/>
            <person name="Bruns T."/>
            <person name="Baldrian P."/>
            <person name="Vilgalys R."/>
            <person name="Dunand C."/>
            <person name="Henrissat B."/>
            <person name="Grigoriev I.V."/>
            <person name="Hibbett D."/>
            <person name="Nagy L.G."/>
            <person name="Martin F.M."/>
        </authorList>
    </citation>
    <scope>NUCLEOTIDE SEQUENCE</scope>
    <source>
        <strain evidence="1">UP504</strain>
    </source>
</reference>
<evidence type="ECO:0000313" key="1">
    <source>
        <dbReference type="EMBL" id="KAF9504310.1"/>
    </source>
</evidence>
<keyword evidence="2" id="KW-1185">Reference proteome</keyword>
<dbReference type="Proteomes" id="UP000886523">
    <property type="component" value="Unassembled WGS sequence"/>
</dbReference>
<comment type="caution">
    <text evidence="1">The sequence shown here is derived from an EMBL/GenBank/DDBJ whole genome shotgun (WGS) entry which is preliminary data.</text>
</comment>
<gene>
    <name evidence="1" type="ORF">BS47DRAFT_1355368</name>
</gene>
<accession>A0A9P6DN64</accession>
<organism evidence="1 2">
    <name type="scientific">Hydnum rufescens UP504</name>
    <dbReference type="NCBI Taxonomy" id="1448309"/>
    <lineage>
        <taxon>Eukaryota</taxon>
        <taxon>Fungi</taxon>
        <taxon>Dikarya</taxon>
        <taxon>Basidiomycota</taxon>
        <taxon>Agaricomycotina</taxon>
        <taxon>Agaricomycetes</taxon>
        <taxon>Cantharellales</taxon>
        <taxon>Hydnaceae</taxon>
        <taxon>Hydnum</taxon>
    </lineage>
</organism>
<protein>
    <submittedName>
        <fullName evidence="1">Uncharacterized protein</fullName>
    </submittedName>
</protein>
<evidence type="ECO:0000313" key="2">
    <source>
        <dbReference type="Proteomes" id="UP000886523"/>
    </source>
</evidence>